<feature type="domain" description="L,D-TPase catalytic" evidence="13">
    <location>
        <begin position="191"/>
        <end position="331"/>
    </location>
</feature>
<sequence length="414" mass="46454">MNYRLLLTLLLLLHLTAAAIAADTDLRTETMDMLVHLRQDGAHKRFPDEMRSLDETMATADLYHRTGDTENAERHYRLAAQKGLLIRQHLTAALPQPLVQQPASSAISNQPSEELQPPPPEEPVTSNRLVGTIGEYRVVKGDTLRIVAAKLGVSRGQLATMNDLSSTAKLAIGQVLRYNNRRIVPEHRLKDGIIINIPDRMLYLFQKGKLAFSTPVALGTPTKTEQFVWQTPTGRFKILAKDKDPTWTVPPSIQEEMRLEGKEVITSVPPGPENPLGKYAIKTSLPGILIHSTTKPWSIYTFASHGCIRVYPERMEELFKLVRVNTTGEIIYRPVKLVTTEGGRVFMEVHGDIYEKTKGIEREAHSLIRSRGLADRVDWKKIKRVISRKSGIAEEITRDTVESAQTEVPDHSPS</sequence>
<dbReference type="InterPro" id="IPR036779">
    <property type="entry name" value="LysM_dom_sf"/>
</dbReference>
<evidence type="ECO:0000256" key="6">
    <source>
        <dbReference type="ARBA" id="ARBA00022960"/>
    </source>
</evidence>
<gene>
    <name evidence="14" type="ORF">GEAMG1_0518</name>
</gene>
<evidence type="ECO:0000256" key="4">
    <source>
        <dbReference type="ARBA" id="ARBA00022679"/>
    </source>
</evidence>
<dbReference type="Pfam" id="PF03734">
    <property type="entry name" value="YkuD"/>
    <property type="match status" value="1"/>
</dbReference>
<dbReference type="InterPro" id="IPR050979">
    <property type="entry name" value="LD-transpeptidase"/>
</dbReference>
<feature type="domain" description="LysM" evidence="12">
    <location>
        <begin position="134"/>
        <end position="178"/>
    </location>
</feature>
<dbReference type="Pfam" id="PF01476">
    <property type="entry name" value="LysM"/>
    <property type="match status" value="1"/>
</dbReference>
<feature type="signal peptide" evidence="11">
    <location>
        <begin position="1"/>
        <end position="21"/>
    </location>
</feature>
<dbReference type="InterPro" id="IPR018392">
    <property type="entry name" value="LysM"/>
</dbReference>
<evidence type="ECO:0000256" key="11">
    <source>
        <dbReference type="SAM" id="SignalP"/>
    </source>
</evidence>
<evidence type="ECO:0000256" key="2">
    <source>
        <dbReference type="ARBA" id="ARBA00005992"/>
    </source>
</evidence>
<feature type="chain" id="PRO_5045901447" evidence="11">
    <location>
        <begin position="22"/>
        <end position="414"/>
    </location>
</feature>
<comment type="similarity">
    <text evidence="2">Belongs to the YkuD family.</text>
</comment>
<keyword evidence="5" id="KW-0378">Hydrolase</keyword>
<dbReference type="SUPFAM" id="SSF54106">
    <property type="entry name" value="LysM domain"/>
    <property type="match status" value="1"/>
</dbReference>
<dbReference type="PROSITE" id="PS51782">
    <property type="entry name" value="LYSM"/>
    <property type="match status" value="1"/>
</dbReference>
<protein>
    <submittedName>
        <fullName evidence="14">ErfK/YbiS/YcfS/YnhG family protein</fullName>
    </submittedName>
</protein>
<keyword evidence="3" id="KW-0328">Glycosyltransferase</keyword>
<evidence type="ECO:0000256" key="8">
    <source>
        <dbReference type="ARBA" id="ARBA00023316"/>
    </source>
</evidence>
<evidence type="ECO:0000256" key="1">
    <source>
        <dbReference type="ARBA" id="ARBA00004752"/>
    </source>
</evidence>
<dbReference type="PANTHER" id="PTHR30582:SF24">
    <property type="entry name" value="L,D-TRANSPEPTIDASE ERFK_SRFK-RELATED"/>
    <property type="match status" value="1"/>
</dbReference>
<evidence type="ECO:0000256" key="7">
    <source>
        <dbReference type="ARBA" id="ARBA00022984"/>
    </source>
</evidence>
<evidence type="ECO:0000256" key="3">
    <source>
        <dbReference type="ARBA" id="ARBA00022676"/>
    </source>
</evidence>
<keyword evidence="15" id="KW-1185">Reference proteome</keyword>
<dbReference type="EMBL" id="OW150024">
    <property type="protein sequence ID" value="CAH2030340.1"/>
    <property type="molecule type" value="Genomic_DNA"/>
</dbReference>
<feature type="compositionally biased region" description="Polar residues" evidence="10">
    <location>
        <begin position="99"/>
        <end position="110"/>
    </location>
</feature>
<name>A0ABN8HFY7_9BACT</name>
<dbReference type="PANTHER" id="PTHR30582">
    <property type="entry name" value="L,D-TRANSPEPTIDASE"/>
    <property type="match status" value="1"/>
</dbReference>
<accession>A0ABN8HFY7</accession>
<dbReference type="PROSITE" id="PS52029">
    <property type="entry name" value="LD_TPASE"/>
    <property type="match status" value="1"/>
</dbReference>
<reference evidence="14 15" key="1">
    <citation type="submission" date="2022-03" db="EMBL/GenBank/DDBJ databases">
        <authorList>
            <person name="Koch H."/>
        </authorList>
    </citation>
    <scope>NUCLEOTIDE SEQUENCE [LARGE SCALE GENOMIC DNA]</scope>
    <source>
        <strain evidence="14 15">G1</strain>
    </source>
</reference>
<dbReference type="Gene3D" id="3.10.350.10">
    <property type="entry name" value="LysM domain"/>
    <property type="match status" value="1"/>
</dbReference>
<dbReference type="InterPro" id="IPR005490">
    <property type="entry name" value="LD_TPept_cat_dom"/>
</dbReference>
<dbReference type="Gene3D" id="2.40.440.10">
    <property type="entry name" value="L,D-transpeptidase catalytic domain-like"/>
    <property type="match status" value="1"/>
</dbReference>
<dbReference type="InterPro" id="IPR038063">
    <property type="entry name" value="Transpep_catalytic_dom"/>
</dbReference>
<keyword evidence="7 9" id="KW-0573">Peptidoglycan synthesis</keyword>
<keyword evidence="11" id="KW-0732">Signal</keyword>
<feature type="active site" description="Nucleophile" evidence="9">
    <location>
        <position position="307"/>
    </location>
</feature>
<keyword evidence="8 9" id="KW-0961">Cell wall biogenesis/degradation</keyword>
<comment type="pathway">
    <text evidence="1 9">Cell wall biogenesis; peptidoglycan biosynthesis.</text>
</comment>
<proteinExistence type="inferred from homology"/>
<evidence type="ECO:0000259" key="13">
    <source>
        <dbReference type="PROSITE" id="PS52029"/>
    </source>
</evidence>
<evidence type="ECO:0000313" key="15">
    <source>
        <dbReference type="Proteomes" id="UP001295463"/>
    </source>
</evidence>
<evidence type="ECO:0000256" key="10">
    <source>
        <dbReference type="SAM" id="MobiDB-lite"/>
    </source>
</evidence>
<evidence type="ECO:0000256" key="5">
    <source>
        <dbReference type="ARBA" id="ARBA00022801"/>
    </source>
</evidence>
<dbReference type="RefSeq" id="WP_305731283.1">
    <property type="nucleotide sequence ID" value="NZ_OW150024.1"/>
</dbReference>
<dbReference type="CDD" id="cd16913">
    <property type="entry name" value="YkuD_like"/>
    <property type="match status" value="1"/>
</dbReference>
<feature type="active site" description="Proton donor/acceptor" evidence="9">
    <location>
        <position position="291"/>
    </location>
</feature>
<dbReference type="CDD" id="cd00118">
    <property type="entry name" value="LysM"/>
    <property type="match status" value="1"/>
</dbReference>
<organism evidence="14 15">
    <name type="scientific">Trichlorobacter ammonificans</name>
    <dbReference type="NCBI Taxonomy" id="2916410"/>
    <lineage>
        <taxon>Bacteria</taxon>
        <taxon>Pseudomonadati</taxon>
        <taxon>Thermodesulfobacteriota</taxon>
        <taxon>Desulfuromonadia</taxon>
        <taxon>Geobacterales</taxon>
        <taxon>Geobacteraceae</taxon>
        <taxon>Trichlorobacter</taxon>
    </lineage>
</organism>
<evidence type="ECO:0000313" key="14">
    <source>
        <dbReference type="EMBL" id="CAH2030340.1"/>
    </source>
</evidence>
<keyword evidence="4" id="KW-0808">Transferase</keyword>
<dbReference type="SUPFAM" id="SSF141523">
    <property type="entry name" value="L,D-transpeptidase catalytic domain-like"/>
    <property type="match status" value="1"/>
</dbReference>
<evidence type="ECO:0000259" key="12">
    <source>
        <dbReference type="PROSITE" id="PS51782"/>
    </source>
</evidence>
<dbReference type="SMART" id="SM00257">
    <property type="entry name" value="LysM"/>
    <property type="match status" value="1"/>
</dbReference>
<keyword evidence="6 9" id="KW-0133">Cell shape</keyword>
<evidence type="ECO:0000256" key="9">
    <source>
        <dbReference type="PROSITE-ProRule" id="PRU01373"/>
    </source>
</evidence>
<dbReference type="Proteomes" id="UP001295463">
    <property type="component" value="Chromosome"/>
</dbReference>
<feature type="region of interest" description="Disordered" evidence="10">
    <location>
        <begin position="99"/>
        <end position="126"/>
    </location>
</feature>